<dbReference type="EMBL" id="SSNZ01000001">
    <property type="protein sequence ID" value="THF53021.1"/>
    <property type="molecule type" value="Genomic_DNA"/>
</dbReference>
<dbReference type="InterPro" id="IPR045788">
    <property type="entry name" value="MobC_2"/>
</dbReference>
<dbReference type="RefSeq" id="WP_136401545.1">
    <property type="nucleotide sequence ID" value="NZ_SSNZ01000001.1"/>
</dbReference>
<evidence type="ECO:0000313" key="2">
    <source>
        <dbReference type="Proteomes" id="UP000307507"/>
    </source>
</evidence>
<organism evidence="1 2">
    <name type="scientific">Flavobacterium supellecticarium</name>
    <dbReference type="NCBI Taxonomy" id="2565924"/>
    <lineage>
        <taxon>Bacteria</taxon>
        <taxon>Pseudomonadati</taxon>
        <taxon>Bacteroidota</taxon>
        <taxon>Flavobacteriia</taxon>
        <taxon>Flavobacteriales</taxon>
        <taxon>Flavobacteriaceae</taxon>
        <taxon>Flavobacterium</taxon>
    </lineage>
</organism>
<dbReference type="Proteomes" id="UP000307507">
    <property type="component" value="Unassembled WGS sequence"/>
</dbReference>
<proteinExistence type="predicted"/>
<gene>
    <name evidence="1" type="ORF">E6C50_02090</name>
</gene>
<accession>A0A4S4A3L3</accession>
<comment type="caution">
    <text evidence="1">The sequence shown here is derived from an EMBL/GenBank/DDBJ whole genome shotgun (WGS) entry which is preliminary data.</text>
</comment>
<dbReference type="Pfam" id="PF19514">
    <property type="entry name" value="MobC_2"/>
    <property type="match status" value="1"/>
</dbReference>
<reference evidence="1 2" key="1">
    <citation type="submission" date="2019-04" db="EMBL/GenBank/DDBJ databases">
        <title>Flavobacterium sp. nov. isolated from construction timber.</title>
        <authorList>
            <person name="Lin S.-Y."/>
            <person name="Chang C.-T."/>
            <person name="Young C.-C."/>
        </authorList>
    </citation>
    <scope>NUCLEOTIDE SEQUENCE [LARGE SCALE GENOMIC DNA]</scope>
    <source>
        <strain evidence="1 2">CC-CTC003</strain>
    </source>
</reference>
<dbReference type="OrthoDB" id="950459at2"/>
<evidence type="ECO:0000313" key="1">
    <source>
        <dbReference type="EMBL" id="THF53021.1"/>
    </source>
</evidence>
<protein>
    <submittedName>
        <fullName evidence="1">Plasmid mobilization relaxosome protein MobC</fullName>
    </submittedName>
</protein>
<keyword evidence="2" id="KW-1185">Reference proteome</keyword>
<dbReference type="AlphaFoldDB" id="A0A4S4A3L3"/>
<sequence length="127" mass="15321">MENQAKTKWLHVRLSEEEYRTVNKHFGTSTSRKLSQYVRDKLLERPIVKTYRDKSNDDLMAELIPLRIELNRIGNNYNQAVKKLHTLKTIGEFKAWIIQHDIEKHTLFNKIEEIKNLIQKYAERWLQ</sequence>
<name>A0A4S4A3L3_9FLAO</name>